<dbReference type="EMBL" id="SJPW01000003">
    <property type="protein sequence ID" value="TWU56750.1"/>
    <property type="molecule type" value="Genomic_DNA"/>
</dbReference>
<evidence type="ECO:0000313" key="6">
    <source>
        <dbReference type="Proteomes" id="UP000318288"/>
    </source>
</evidence>
<sequence length="1125" mass="124624">MRSSQFVLTCLFAVAVSSWIRADGLNPREEFFENQVRPLLIAKCQECHSASLQESDLRLDGQAFVLQGGISGPAAVARNIDDSLIIQAVTGQKGLDRMPPDEPLEPEEILILKKWVRIGLPWTAEDVPPASEAGHPIPLGDQVAIGKAAQSHWAFQPVAKTPPPTVAADMAEWVNNPIDAFIASRLSDNRLSPNPVAERRVLIRRMYFDLIGLPPTATQIDALEHDPRPDHVVLDELATTLLASDHHGERWARYWLDLARYADTRDWQAQAELRYPYAYTYRDYVIESLNADKPYDVFVRQQIAADSYTDDAASPDLAALGLLTVGPMFRNNQLEQVADKIDVVCRGLMGITVSCARCHDHKYDPIPIEDFYSLYGVFASTRMPDELPVIPGSKASPELLADFQAKLDARRRALDSYKQELKQEAEAALRQSLPKYLDGFVLMTVSGKSDIRGTISKLKVKDIAMTPLDNVLAKSLKDASLADHPVLGPWQQGLSLSDKEFVGKRETLISAWSSDKKLNPRIAAELTSNPPKSRVELVKTYAVVFDRVIQKWTRQAKANANAASLPDPADEAVRDVLLSRDGWLDLDVDAVLAASRLTGKGRKSLGDLEKAITEVEVTHPGAPPKAMTLVDLEKPITPYVMLRGEPNRRGDRVPRQFLRMIAGDQRKPFGDGSGRRELAEAIVDAGNPLTSRVAVNRIWSRYFGMGLAESLDDFGLRSEPPNHPELLDWLATEFVRNGWSMKWLHHTIVSSNTYRQGSAARDDGLLADPENRLLWRQNRRRLDFEAMRDSMLSVAGSLDPSIGGRSVKLSDVPFSNRRSVYAYVDRIELDPMLSTFDFASPTASAASRPETTIPQQALFAMNHPFVAQLCRHIATDVKASDFSADESALVESIYRRVFGRSPSPEEASTSVDFVRTANQQPDESVSTWQYGYGPMNPGDTGNPGDVDDNSVPFTPLPHWTGQVYQASEEFPDPEFKHVRLTAAGGHPGSTDQRCAIRRWSAPADGVVRISGVLKHTREGSDGVVAMIRSADVSTQHEVAQSTAKTDVKEIQVRRGDVIDFVVACGATSRSDSYSWIVTIVGLDGDLRKQTWKSSDDFQPPPPPLLEPLAQLAQALMLTNEFLYMD</sequence>
<dbReference type="Pfam" id="PF07583">
    <property type="entry name" value="PSCyt2"/>
    <property type="match status" value="1"/>
</dbReference>
<accession>A0A5C6F834</accession>
<keyword evidence="6" id="KW-1185">Reference proteome</keyword>
<dbReference type="PANTHER" id="PTHR35889">
    <property type="entry name" value="CYCLOINULO-OLIGOSACCHARIDE FRUCTANOTRANSFERASE-RELATED"/>
    <property type="match status" value="1"/>
</dbReference>
<feature type="coiled-coil region" evidence="1">
    <location>
        <begin position="400"/>
        <end position="431"/>
    </location>
</feature>
<proteinExistence type="predicted"/>
<gene>
    <name evidence="5" type="ORF">Poly51_26670</name>
</gene>
<protein>
    <submittedName>
        <fullName evidence="5">Planctomycete cytochrome C</fullName>
    </submittedName>
</protein>
<dbReference type="OrthoDB" id="127107at2"/>
<dbReference type="Proteomes" id="UP000318288">
    <property type="component" value="Unassembled WGS sequence"/>
</dbReference>
<evidence type="ECO:0000259" key="3">
    <source>
        <dbReference type="Pfam" id="PF07587"/>
    </source>
</evidence>
<feature type="domain" description="DUF1553" evidence="3">
    <location>
        <begin position="674"/>
        <end position="913"/>
    </location>
</feature>
<organism evidence="5 6">
    <name type="scientific">Rubripirellula tenax</name>
    <dbReference type="NCBI Taxonomy" id="2528015"/>
    <lineage>
        <taxon>Bacteria</taxon>
        <taxon>Pseudomonadati</taxon>
        <taxon>Planctomycetota</taxon>
        <taxon>Planctomycetia</taxon>
        <taxon>Pirellulales</taxon>
        <taxon>Pirellulaceae</taxon>
        <taxon>Rubripirellula</taxon>
    </lineage>
</organism>
<dbReference type="InterPro" id="IPR011444">
    <property type="entry name" value="DUF1549"/>
</dbReference>
<evidence type="ECO:0000313" key="5">
    <source>
        <dbReference type="EMBL" id="TWU56750.1"/>
    </source>
</evidence>
<feature type="domain" description="Cytochrome C Planctomycete-type" evidence="4">
    <location>
        <begin position="44"/>
        <end position="102"/>
    </location>
</feature>
<evidence type="ECO:0000256" key="1">
    <source>
        <dbReference type="SAM" id="Coils"/>
    </source>
</evidence>
<reference evidence="5 6" key="1">
    <citation type="submission" date="2019-02" db="EMBL/GenBank/DDBJ databases">
        <title>Deep-cultivation of Planctomycetes and their phenomic and genomic characterization uncovers novel biology.</title>
        <authorList>
            <person name="Wiegand S."/>
            <person name="Jogler M."/>
            <person name="Boedeker C."/>
            <person name="Pinto D."/>
            <person name="Vollmers J."/>
            <person name="Rivas-Marin E."/>
            <person name="Kohn T."/>
            <person name="Peeters S.H."/>
            <person name="Heuer A."/>
            <person name="Rast P."/>
            <person name="Oberbeckmann S."/>
            <person name="Bunk B."/>
            <person name="Jeske O."/>
            <person name="Meyerdierks A."/>
            <person name="Storesund J.E."/>
            <person name="Kallscheuer N."/>
            <person name="Luecker S."/>
            <person name="Lage O.M."/>
            <person name="Pohl T."/>
            <person name="Merkel B.J."/>
            <person name="Hornburger P."/>
            <person name="Mueller R.-W."/>
            <person name="Bruemmer F."/>
            <person name="Labrenz M."/>
            <person name="Spormann A.M."/>
            <person name="Op Den Camp H."/>
            <person name="Overmann J."/>
            <person name="Amann R."/>
            <person name="Jetten M.S.M."/>
            <person name="Mascher T."/>
            <person name="Medema M.H."/>
            <person name="Devos D.P."/>
            <person name="Kaster A.-K."/>
            <person name="Ovreas L."/>
            <person name="Rohde M."/>
            <person name="Galperin M.Y."/>
            <person name="Jogler C."/>
        </authorList>
    </citation>
    <scope>NUCLEOTIDE SEQUENCE [LARGE SCALE GENOMIC DNA]</scope>
    <source>
        <strain evidence="5 6">Poly51</strain>
    </source>
</reference>
<dbReference type="InterPro" id="IPR011429">
    <property type="entry name" value="Cyt_c_Planctomycete-type"/>
</dbReference>
<evidence type="ECO:0000259" key="4">
    <source>
        <dbReference type="Pfam" id="PF07635"/>
    </source>
</evidence>
<feature type="domain" description="DUF1549" evidence="2">
    <location>
        <begin position="177"/>
        <end position="382"/>
    </location>
</feature>
<dbReference type="InterPro" id="IPR022655">
    <property type="entry name" value="DUF1553"/>
</dbReference>
<evidence type="ECO:0000259" key="2">
    <source>
        <dbReference type="Pfam" id="PF07583"/>
    </source>
</evidence>
<comment type="caution">
    <text evidence="5">The sequence shown here is derived from an EMBL/GenBank/DDBJ whole genome shotgun (WGS) entry which is preliminary data.</text>
</comment>
<name>A0A5C6F834_9BACT</name>
<dbReference type="Pfam" id="PF07587">
    <property type="entry name" value="PSD1"/>
    <property type="match status" value="1"/>
</dbReference>
<keyword evidence="1" id="KW-0175">Coiled coil</keyword>
<dbReference type="Pfam" id="PF07635">
    <property type="entry name" value="PSCyt1"/>
    <property type="match status" value="1"/>
</dbReference>
<dbReference type="AlphaFoldDB" id="A0A5C6F834"/>
<dbReference type="PANTHER" id="PTHR35889:SF3">
    <property type="entry name" value="F-BOX DOMAIN-CONTAINING PROTEIN"/>
    <property type="match status" value="1"/>
</dbReference>